<dbReference type="Proteomes" id="UP000765509">
    <property type="component" value="Unassembled WGS sequence"/>
</dbReference>
<evidence type="ECO:0000313" key="2">
    <source>
        <dbReference type="Proteomes" id="UP000765509"/>
    </source>
</evidence>
<comment type="caution">
    <text evidence="1">The sequence shown here is derived from an EMBL/GenBank/DDBJ whole genome shotgun (WGS) entry which is preliminary data.</text>
</comment>
<keyword evidence="2" id="KW-1185">Reference proteome</keyword>
<name>A0A9Q3J8E6_9BASI</name>
<dbReference type="EMBL" id="AVOT02066468">
    <property type="protein sequence ID" value="MBW0558270.1"/>
    <property type="molecule type" value="Genomic_DNA"/>
</dbReference>
<protein>
    <recommendedName>
        <fullName evidence="3">DDE Tnp4 domain-containing protein</fullName>
    </recommendedName>
</protein>
<dbReference type="AlphaFoldDB" id="A0A9Q3J8E6"/>
<dbReference type="OrthoDB" id="2504952at2759"/>
<gene>
    <name evidence="1" type="ORF">O181_097985</name>
</gene>
<accession>A0A9Q3J8E6</accession>
<evidence type="ECO:0008006" key="3">
    <source>
        <dbReference type="Google" id="ProtNLM"/>
    </source>
</evidence>
<organism evidence="1 2">
    <name type="scientific">Austropuccinia psidii MF-1</name>
    <dbReference type="NCBI Taxonomy" id="1389203"/>
    <lineage>
        <taxon>Eukaryota</taxon>
        <taxon>Fungi</taxon>
        <taxon>Dikarya</taxon>
        <taxon>Basidiomycota</taxon>
        <taxon>Pucciniomycotina</taxon>
        <taxon>Pucciniomycetes</taxon>
        <taxon>Pucciniales</taxon>
        <taxon>Sphaerophragmiaceae</taxon>
        <taxon>Austropuccinia</taxon>
    </lineage>
</organism>
<sequence length="70" mass="7833">MGKATAYQASQEVVQAILVSLHDSTIMFPTAEEIEKWDSIKETFQQRQGLTNIIRAIDGTHIPMINGMPM</sequence>
<proteinExistence type="predicted"/>
<evidence type="ECO:0000313" key="1">
    <source>
        <dbReference type="EMBL" id="MBW0558270.1"/>
    </source>
</evidence>
<reference evidence="1" key="1">
    <citation type="submission" date="2021-03" db="EMBL/GenBank/DDBJ databases">
        <title>Draft genome sequence of rust myrtle Austropuccinia psidii MF-1, a brazilian biotype.</title>
        <authorList>
            <person name="Quecine M.C."/>
            <person name="Pachon D.M.R."/>
            <person name="Bonatelli M.L."/>
            <person name="Correr F.H."/>
            <person name="Franceschini L.M."/>
            <person name="Leite T.F."/>
            <person name="Margarido G.R.A."/>
            <person name="Almeida C.A."/>
            <person name="Ferrarezi J.A."/>
            <person name="Labate C.A."/>
        </authorList>
    </citation>
    <scope>NUCLEOTIDE SEQUENCE</scope>
    <source>
        <strain evidence="1">MF-1</strain>
    </source>
</reference>